<feature type="chain" id="PRO_5034788257" description="Carboxylic ester hydrolase" evidence="3">
    <location>
        <begin position="23"/>
        <end position="518"/>
    </location>
</feature>
<feature type="domain" description="Carboxylesterase type B" evidence="4">
    <location>
        <begin position="119"/>
        <end position="487"/>
    </location>
</feature>
<dbReference type="InterPro" id="IPR002018">
    <property type="entry name" value="CarbesteraseB"/>
</dbReference>
<dbReference type="AlphaFoldDB" id="A0A8H5CIM2"/>
<feature type="signal peptide" evidence="3">
    <location>
        <begin position="1"/>
        <end position="22"/>
    </location>
</feature>
<comment type="similarity">
    <text evidence="1 3">Belongs to the type-B carboxylesterase/lipase family.</text>
</comment>
<dbReference type="SUPFAM" id="SSF53474">
    <property type="entry name" value="alpha/beta-Hydrolases"/>
    <property type="match status" value="1"/>
</dbReference>
<name>A0A8H5CIM2_9AGAR</name>
<dbReference type="EC" id="3.1.1.-" evidence="3"/>
<organism evidence="5 6">
    <name type="scientific">Ephemerocybe angulata</name>
    <dbReference type="NCBI Taxonomy" id="980116"/>
    <lineage>
        <taxon>Eukaryota</taxon>
        <taxon>Fungi</taxon>
        <taxon>Dikarya</taxon>
        <taxon>Basidiomycota</taxon>
        <taxon>Agaricomycotina</taxon>
        <taxon>Agaricomycetes</taxon>
        <taxon>Agaricomycetidae</taxon>
        <taxon>Agaricales</taxon>
        <taxon>Agaricineae</taxon>
        <taxon>Psathyrellaceae</taxon>
        <taxon>Ephemerocybe</taxon>
    </lineage>
</organism>
<evidence type="ECO:0000256" key="1">
    <source>
        <dbReference type="ARBA" id="ARBA00005964"/>
    </source>
</evidence>
<evidence type="ECO:0000256" key="3">
    <source>
        <dbReference type="RuleBase" id="RU361235"/>
    </source>
</evidence>
<evidence type="ECO:0000313" key="6">
    <source>
        <dbReference type="Proteomes" id="UP000541558"/>
    </source>
</evidence>
<dbReference type="Pfam" id="PF00135">
    <property type="entry name" value="COesterase"/>
    <property type="match status" value="1"/>
</dbReference>
<dbReference type="PANTHER" id="PTHR11559">
    <property type="entry name" value="CARBOXYLESTERASE"/>
    <property type="match status" value="1"/>
</dbReference>
<dbReference type="InterPro" id="IPR029058">
    <property type="entry name" value="AB_hydrolase_fold"/>
</dbReference>
<dbReference type="GO" id="GO:0016787">
    <property type="term" value="F:hydrolase activity"/>
    <property type="evidence" value="ECO:0007669"/>
    <property type="project" value="UniProtKB-KW"/>
</dbReference>
<dbReference type="Proteomes" id="UP000541558">
    <property type="component" value="Unassembled WGS sequence"/>
</dbReference>
<reference evidence="5 6" key="1">
    <citation type="journal article" date="2020" name="ISME J.">
        <title>Uncovering the hidden diversity of litter-decomposition mechanisms in mushroom-forming fungi.</title>
        <authorList>
            <person name="Floudas D."/>
            <person name="Bentzer J."/>
            <person name="Ahren D."/>
            <person name="Johansson T."/>
            <person name="Persson P."/>
            <person name="Tunlid A."/>
        </authorList>
    </citation>
    <scope>NUCLEOTIDE SEQUENCE [LARGE SCALE GENOMIC DNA]</scope>
    <source>
        <strain evidence="5 6">CBS 175.51</strain>
    </source>
</reference>
<keyword evidence="3" id="KW-0732">Signal</keyword>
<dbReference type="OrthoDB" id="408631at2759"/>
<keyword evidence="6" id="KW-1185">Reference proteome</keyword>
<dbReference type="EMBL" id="JAACJK010000001">
    <property type="protein sequence ID" value="KAF5342486.1"/>
    <property type="molecule type" value="Genomic_DNA"/>
</dbReference>
<sequence length="518" mass="55846">MLASKPLQMLLFGILGAISALAAPTKPVVNLGYAQYQGFPTAQGNIDFLGIRYAAPPTAVDGIQLADKQPNICPQAWFGLSPSSPWRTSANKTTSSSLAKRGFEVPPPSEDCFAPGGVYDADEIVKLSNDNAIVVLIQYRLGLHGFLAGKEVKKDGALNAGLLDQQFALQWVQKHISKFGGDPGRVTIWGQSAGGGAVLQHLIANGGQTKPALFQNAILSSAYAAPQYRYDERIPEAVFSEVVTRTSCASARNKLQCLRNVDSKVLSEVQAAVASIGFYGTFVFGPVVDGTVIQDAPLRALHQKKINKANVLTVTNSDEGSLFTNSDLVLDSEDYIAQLFPTFPNGQLKSAAAHYTGLGSKTEQATLIMGECKGAFGFWSHVRLTYHLTALYVCPTYTLLRSLGNRGYKGHFAVPPATHGADVAYYFPSSLEGGPPFKDPQFIATFAGALLDFAVTQSPNAARQGSLLPAWPRWSEANRKEMVFNRTDDSPAISIVDSLPALQERCRYWDTVAQFTGQ</sequence>
<comment type="caution">
    <text evidence="5">The sequence shown here is derived from an EMBL/GenBank/DDBJ whole genome shotgun (WGS) entry which is preliminary data.</text>
</comment>
<evidence type="ECO:0000313" key="5">
    <source>
        <dbReference type="EMBL" id="KAF5342486.1"/>
    </source>
</evidence>
<protein>
    <recommendedName>
        <fullName evidence="3">Carboxylic ester hydrolase</fullName>
        <ecNumber evidence="3">3.1.1.-</ecNumber>
    </recommendedName>
</protein>
<evidence type="ECO:0000259" key="4">
    <source>
        <dbReference type="Pfam" id="PF00135"/>
    </source>
</evidence>
<accession>A0A8H5CIM2</accession>
<keyword evidence="2 3" id="KW-0378">Hydrolase</keyword>
<dbReference type="InterPro" id="IPR050309">
    <property type="entry name" value="Type-B_Carboxylest/Lipase"/>
</dbReference>
<dbReference type="InterPro" id="IPR019826">
    <property type="entry name" value="Carboxylesterase_B_AS"/>
</dbReference>
<evidence type="ECO:0000256" key="2">
    <source>
        <dbReference type="ARBA" id="ARBA00022801"/>
    </source>
</evidence>
<dbReference type="PROSITE" id="PS00122">
    <property type="entry name" value="CARBOXYLESTERASE_B_1"/>
    <property type="match status" value="1"/>
</dbReference>
<proteinExistence type="inferred from homology"/>
<gene>
    <name evidence="5" type="ORF">D9611_001410</name>
</gene>
<dbReference type="Gene3D" id="3.40.50.1820">
    <property type="entry name" value="alpha/beta hydrolase"/>
    <property type="match status" value="1"/>
</dbReference>